<dbReference type="InterPro" id="IPR027469">
    <property type="entry name" value="Cation_efflux_TMD_sf"/>
</dbReference>
<evidence type="ECO:0000256" key="3">
    <source>
        <dbReference type="ARBA" id="ARBA00022692"/>
    </source>
</evidence>
<comment type="subcellular location">
    <subcellularLocation>
        <location evidence="1">Membrane</location>
        <topology evidence="1">Multi-pass membrane protein</topology>
    </subcellularLocation>
</comment>
<dbReference type="InterPro" id="IPR036837">
    <property type="entry name" value="Cation_efflux_CTD_sf"/>
</dbReference>
<comment type="caution">
    <text evidence="9">The sequence shown here is derived from an EMBL/GenBank/DDBJ whole genome shotgun (WGS) entry which is preliminary data.</text>
</comment>
<evidence type="ECO:0000256" key="7">
    <source>
        <dbReference type="SAM" id="Phobius"/>
    </source>
</evidence>
<dbReference type="SUPFAM" id="SSF161111">
    <property type="entry name" value="Cation efflux protein transmembrane domain-like"/>
    <property type="match status" value="1"/>
</dbReference>
<sequence length="593" mass="67330">MMNLSVKNRRVDRISILLQEYNIEKVIHIKGQNNCLADYLSRHPIQHGGEIFNKDYGISMLFEAEPLNWVYVPDNKSLFVNAVVTRSKKQQMLQQESSYINPLKNNINDRTSLAKGQFSSMDLQQSPNTPEKPMRRHTIDVHTLSMPPRYDFVLPSYSRDRRASSIITTVPSATVINDNSTNVNIPIPEQNSSSFERVDNKKGDKDDNRYSLEQMISYRHGRHVADKALKFYARQDEIIDHYSTIHRRHTSGSMHDERAERHKRWTLILIKTTLVSNIILVVGKIFSAIISKSLSIASSAIDSTIDLMLNFAIWWAARAIRKRNPHLYPQGRTRLEPIIIIILSIVMCAASFQVIFEGVRSVIEDVNYFRNVSGYAYEKPPVDINPAAISIMCITIVIKIILSVLCYRVSTPTMSALSADHRNDVVATMVALVFGIIGSKAIDGEIKPRELSVIDPVGAIVISLYIIICWIPQVRLHIRNLTGYTAPAQVLQQLTWIAFHHSSLIRKIDTVRAYHFGTHFLVEIDVLLPDDLRLSEAVHVGIGLEQKIEALPDVERAFVHLNCENTSANHCNSTDDQDHQLVAAVNRRHHKVV</sequence>
<dbReference type="EMBL" id="CAJOAX010001530">
    <property type="protein sequence ID" value="CAF3723807.1"/>
    <property type="molecule type" value="Genomic_DNA"/>
</dbReference>
<feature type="transmembrane region" description="Helical" evidence="7">
    <location>
        <begin position="338"/>
        <end position="356"/>
    </location>
</feature>
<dbReference type="Gene3D" id="1.20.1510.10">
    <property type="entry name" value="Cation efflux protein transmembrane domain"/>
    <property type="match status" value="1"/>
</dbReference>
<feature type="compositionally biased region" description="Basic and acidic residues" evidence="6">
    <location>
        <begin position="196"/>
        <end position="206"/>
    </location>
</feature>
<keyword evidence="2" id="KW-0813">Transport</keyword>
<evidence type="ECO:0000313" key="9">
    <source>
        <dbReference type="EMBL" id="CAF3723807.1"/>
    </source>
</evidence>
<dbReference type="SUPFAM" id="SSF160240">
    <property type="entry name" value="Cation efflux protein cytoplasmic domain-like"/>
    <property type="match status" value="1"/>
</dbReference>
<organism evidence="9 10">
    <name type="scientific">Rotaria sordida</name>
    <dbReference type="NCBI Taxonomy" id="392033"/>
    <lineage>
        <taxon>Eukaryota</taxon>
        <taxon>Metazoa</taxon>
        <taxon>Spiralia</taxon>
        <taxon>Gnathifera</taxon>
        <taxon>Rotifera</taxon>
        <taxon>Eurotatoria</taxon>
        <taxon>Bdelloidea</taxon>
        <taxon>Philodinida</taxon>
        <taxon>Philodinidae</taxon>
        <taxon>Rotaria</taxon>
    </lineage>
</organism>
<dbReference type="PANTHER" id="PTHR43840:SF13">
    <property type="entry name" value="CATION EFFLUX PROTEIN CYTOPLASMIC DOMAIN-CONTAINING PROTEIN"/>
    <property type="match status" value="1"/>
</dbReference>
<name>A0A818WDE1_9BILA</name>
<feature type="region of interest" description="Disordered" evidence="6">
    <location>
        <begin position="181"/>
        <end position="206"/>
    </location>
</feature>
<evidence type="ECO:0000256" key="5">
    <source>
        <dbReference type="ARBA" id="ARBA00023136"/>
    </source>
</evidence>
<evidence type="ECO:0000256" key="2">
    <source>
        <dbReference type="ARBA" id="ARBA00022448"/>
    </source>
</evidence>
<gene>
    <name evidence="9" type="ORF">OTI717_LOCUS13995</name>
</gene>
<protein>
    <recommendedName>
        <fullName evidence="8">Cation efflux protein transmembrane domain-containing protein</fullName>
    </recommendedName>
</protein>
<dbReference type="Pfam" id="PF01545">
    <property type="entry name" value="Cation_efflux"/>
    <property type="match status" value="1"/>
</dbReference>
<keyword evidence="3 7" id="KW-0812">Transmembrane</keyword>
<dbReference type="InterPro" id="IPR058533">
    <property type="entry name" value="Cation_efflux_TM"/>
</dbReference>
<dbReference type="PANTHER" id="PTHR43840">
    <property type="entry name" value="MITOCHONDRIAL METAL TRANSPORTER 1-RELATED"/>
    <property type="match status" value="1"/>
</dbReference>
<evidence type="ECO:0000256" key="1">
    <source>
        <dbReference type="ARBA" id="ARBA00004141"/>
    </source>
</evidence>
<feature type="transmembrane region" description="Helical" evidence="7">
    <location>
        <begin position="268"/>
        <end position="290"/>
    </location>
</feature>
<feature type="compositionally biased region" description="Polar residues" evidence="6">
    <location>
        <begin position="181"/>
        <end position="195"/>
    </location>
</feature>
<dbReference type="AlphaFoldDB" id="A0A818WDE1"/>
<keyword evidence="5 7" id="KW-0472">Membrane</keyword>
<keyword evidence="4 7" id="KW-1133">Transmembrane helix</keyword>
<dbReference type="Gene3D" id="3.30.70.1350">
    <property type="entry name" value="Cation efflux protein, cytoplasmic domain"/>
    <property type="match status" value="1"/>
</dbReference>
<feature type="transmembrane region" description="Helical" evidence="7">
    <location>
        <begin position="296"/>
        <end position="317"/>
    </location>
</feature>
<feature type="transmembrane region" description="Helical" evidence="7">
    <location>
        <begin position="425"/>
        <end position="442"/>
    </location>
</feature>
<feature type="domain" description="Cation efflux protein transmembrane" evidence="8">
    <location>
        <begin position="273"/>
        <end position="475"/>
    </location>
</feature>
<evidence type="ECO:0000256" key="4">
    <source>
        <dbReference type="ARBA" id="ARBA00022989"/>
    </source>
</evidence>
<proteinExistence type="predicted"/>
<evidence type="ECO:0000259" key="8">
    <source>
        <dbReference type="Pfam" id="PF01545"/>
    </source>
</evidence>
<dbReference type="GO" id="GO:0016020">
    <property type="term" value="C:membrane"/>
    <property type="evidence" value="ECO:0007669"/>
    <property type="project" value="UniProtKB-SubCell"/>
</dbReference>
<evidence type="ECO:0000313" key="10">
    <source>
        <dbReference type="Proteomes" id="UP000663823"/>
    </source>
</evidence>
<dbReference type="GO" id="GO:0008324">
    <property type="term" value="F:monoatomic cation transmembrane transporter activity"/>
    <property type="evidence" value="ECO:0007669"/>
    <property type="project" value="InterPro"/>
</dbReference>
<dbReference type="InterPro" id="IPR050291">
    <property type="entry name" value="CDF_Transporter"/>
</dbReference>
<reference evidence="9" key="1">
    <citation type="submission" date="2021-02" db="EMBL/GenBank/DDBJ databases">
        <authorList>
            <person name="Nowell W R."/>
        </authorList>
    </citation>
    <scope>NUCLEOTIDE SEQUENCE</scope>
</reference>
<evidence type="ECO:0000256" key="6">
    <source>
        <dbReference type="SAM" id="MobiDB-lite"/>
    </source>
</evidence>
<accession>A0A818WDE1</accession>
<dbReference type="Proteomes" id="UP000663823">
    <property type="component" value="Unassembled WGS sequence"/>
</dbReference>
<feature type="transmembrane region" description="Helical" evidence="7">
    <location>
        <begin position="387"/>
        <end position="405"/>
    </location>
</feature>
<feature type="transmembrane region" description="Helical" evidence="7">
    <location>
        <begin position="454"/>
        <end position="471"/>
    </location>
</feature>